<dbReference type="EMBL" id="CAJVPU010011948">
    <property type="protein sequence ID" value="CAG8619041.1"/>
    <property type="molecule type" value="Genomic_DNA"/>
</dbReference>
<evidence type="ECO:0000313" key="1">
    <source>
        <dbReference type="EMBL" id="CAG8619041.1"/>
    </source>
</evidence>
<keyword evidence="2" id="KW-1185">Reference proteome</keyword>
<evidence type="ECO:0000313" key="2">
    <source>
        <dbReference type="Proteomes" id="UP000789702"/>
    </source>
</evidence>
<proteinExistence type="predicted"/>
<comment type="caution">
    <text evidence="1">The sequence shown here is derived from an EMBL/GenBank/DDBJ whole genome shotgun (WGS) entry which is preliminary data.</text>
</comment>
<name>A0ACA9MZC2_9GLOM</name>
<sequence length="99" mass="10948">SNEYYTANAIPKYPAKTVGNDENYPSKDKGITVRFEQTISNSSIPFVPDSKALEREQDFVGSASDQSLSAIASQGESSDSIELVVNPKHHQTYQYQPSF</sequence>
<accession>A0ACA9MZC2</accession>
<protein>
    <submittedName>
        <fullName evidence="1">15243_t:CDS:1</fullName>
    </submittedName>
</protein>
<organism evidence="1 2">
    <name type="scientific">Dentiscutata heterogama</name>
    <dbReference type="NCBI Taxonomy" id="1316150"/>
    <lineage>
        <taxon>Eukaryota</taxon>
        <taxon>Fungi</taxon>
        <taxon>Fungi incertae sedis</taxon>
        <taxon>Mucoromycota</taxon>
        <taxon>Glomeromycotina</taxon>
        <taxon>Glomeromycetes</taxon>
        <taxon>Diversisporales</taxon>
        <taxon>Gigasporaceae</taxon>
        <taxon>Dentiscutata</taxon>
    </lineage>
</organism>
<dbReference type="Proteomes" id="UP000789702">
    <property type="component" value="Unassembled WGS sequence"/>
</dbReference>
<feature type="non-terminal residue" evidence="1">
    <location>
        <position position="1"/>
    </location>
</feature>
<gene>
    <name evidence="1" type="ORF">DHETER_LOCUS7938</name>
</gene>
<reference evidence="1" key="1">
    <citation type="submission" date="2021-06" db="EMBL/GenBank/DDBJ databases">
        <authorList>
            <person name="Kallberg Y."/>
            <person name="Tangrot J."/>
            <person name="Rosling A."/>
        </authorList>
    </citation>
    <scope>NUCLEOTIDE SEQUENCE</scope>
    <source>
        <strain evidence="1">IL203A</strain>
    </source>
</reference>